<name>A0A8J7TGM5_ATRSP</name>
<feature type="compositionally biased region" description="Basic and acidic residues" evidence="2">
    <location>
        <begin position="1798"/>
        <end position="1808"/>
    </location>
</feature>
<feature type="compositionally biased region" description="Basic and acidic residues" evidence="2">
    <location>
        <begin position="1311"/>
        <end position="1322"/>
    </location>
</feature>
<feature type="compositionally biased region" description="Basic and acidic residues" evidence="2">
    <location>
        <begin position="1769"/>
        <end position="1782"/>
    </location>
</feature>
<feature type="compositionally biased region" description="Low complexity" evidence="2">
    <location>
        <begin position="1609"/>
        <end position="1621"/>
    </location>
</feature>
<feature type="compositionally biased region" description="Basic and acidic residues" evidence="2">
    <location>
        <begin position="490"/>
        <end position="519"/>
    </location>
</feature>
<feature type="compositionally biased region" description="Polar residues" evidence="2">
    <location>
        <begin position="727"/>
        <end position="741"/>
    </location>
</feature>
<feature type="region of interest" description="Disordered" evidence="2">
    <location>
        <begin position="1608"/>
        <end position="1633"/>
    </location>
</feature>
<feature type="compositionally biased region" description="Basic and acidic residues" evidence="2">
    <location>
        <begin position="412"/>
        <end position="470"/>
    </location>
</feature>
<feature type="region of interest" description="Disordered" evidence="2">
    <location>
        <begin position="1711"/>
        <end position="1842"/>
    </location>
</feature>
<dbReference type="PANTHER" id="PTHR15489">
    <property type="entry name" value="CASPASE 8 ASSOCIATED PROTEIN 2"/>
    <property type="match status" value="1"/>
</dbReference>
<evidence type="ECO:0000256" key="2">
    <source>
        <dbReference type="SAM" id="MobiDB-lite"/>
    </source>
</evidence>
<feature type="compositionally biased region" description="Polar residues" evidence="2">
    <location>
        <begin position="908"/>
        <end position="922"/>
    </location>
</feature>
<dbReference type="PANTHER" id="PTHR15489:SF2">
    <property type="entry name" value="CASP8-ASSOCIATED PROTEIN 2"/>
    <property type="match status" value="1"/>
</dbReference>
<dbReference type="Proteomes" id="UP000736164">
    <property type="component" value="Unassembled WGS sequence"/>
</dbReference>
<feature type="region of interest" description="Disordered" evidence="2">
    <location>
        <begin position="252"/>
        <end position="519"/>
    </location>
</feature>
<feature type="compositionally biased region" description="Basic residues" evidence="2">
    <location>
        <begin position="1783"/>
        <end position="1797"/>
    </location>
</feature>
<comment type="caution">
    <text evidence="3">The sequence shown here is derived from an EMBL/GenBank/DDBJ whole genome shotgun (WGS) entry which is preliminary data.</text>
</comment>
<sequence length="1926" mass="213199">SDSPLVYDDNSVDIYSGLDGENSPNNAASAERSSTLFSPDRLKESMDLYEEFLTEEGKKKEATYNDLKAKLGETQKQVKELLGRLQQVQTQNIVLHNENAHLKKNICSLLKTARMEIIRKDEEINRLNQRSVRGGFSHCLPRPMMNMSNKRRSYTEPLGPQASVGTYETRVNCTSRDASQQMHKDNTSSHTDGTLNIENSVIIPSPHNSAGCSVNSLVSSKHAVSAADSCRKDSRSLVPLCREELGLSNKSCLEDDKRQKPPAEPPESRRAKLRYPEEKNKVDKDLNRADQTKDREKPDREPRDSDKESMKYSRRRSQYPERVSELPRRSGRGKSPPLDSSQQATADSHGSKSRVRDGEVQMRNSSRDKRQSQDQERSEKKQHEAGGKEGKTASGSHQNRHRDKLLSSSLSRKGDRSPLREEHRKEERRRDDAKGRRQEASKKHERAKEKQKDKRERSSEVRKDEEKRPSDCSPKSSRHKDVSSSGRHSPVKESHTPVEKTVVDKSVKQREKEAQATSVDRLETVVRTCEGEHVKSPEDSRKFKKLSFMETLNLTLSPVKKPKLFTESLEPNNCVTEEGVPESQVEQPSLFELGEKYCVIDEIETSSESLEHAEEVIGFQEEISSSCTATDPIEKPSSTAPLCTGERCGTPNEKEQVQLNVANIHPECEAERELDQEVASETAETEVPDEMELEVKSTESEKNLVPSGSDSNTEIRGSDLLLKPPSESVNCDSQSDASVQSLAVDKDHHACEPQHLKDKTSDSKVCDSVAQDTQSLMDASQENCEAQNSVNSESQNSSAVIQTQTVTLDDANSPVTVGAGVQDATLNTEDSNAMVSSTVSIEVESQSSFSAAAVSDTRECTVPSCSGAAREKGEETPDAHLNPQKVQVPDVPRLSSTSAAEMVPADESSVSSSKLQEPCQSSEETERTSGNLEPDSTKDEKRDLEPSVPEPVSDRLAEIQLCDEDSMMGTLKNIPNIPAAISPLTSPVRPAKKSLGHCSPSKPLYVRSQSKELSTVPGIFTLNSKMMEVNKENQKPDCSLLQDPIKDTGETPSSCSSSDEEELEEGEIVSNSEAEEVPVIPSPQQDKQSPEKSRTKLSSPEEPTLPKRKHAKSPPVSKAIPAKKNKTISPTHNGSPSNKRRFRTVLPFLPKTDPSSIHDVMDMLKFIRKQIRKKYMKLQKSFPKKTFYSIIDMSLWEFTDFVNNLNCTKLCSLENNLKSRLCKIISTTLKKISNNGIVNRIFEQQAPNLKKKLWMFVEDQFDFLFKELQTNLINMCKSSDPEVSSRARRKVEQKRNKEEHQATNSPQLVSKGKEKIAVSESKTQEFKIQSPTMISMKRGLGSRGKNLKIAMEDEIQKPEEQCSPLIPDKQDSAVVSKHSAAIAPKNVSSTESHCRTVHNSALHDKSDYDILTEQQTSSLTFNLVTDSQMGEIFKCLLQGSDLLEHNVPGGDNHNWPISTPRKEPPCGESFVGLATPSKTLTPLKTAALIPWSAMTPEKFLSLSPKTGVPLNPAVLDESCMLEDPSNMLFNKAVPSSTVTLRSYSVLAEDLAVSLTIPSPLKSDSHLSFLHPVNGAAALAPNSVLRAHYSEDALLDEEDATEQDIHLALDSDNSSSRSEGGSTRQEDPPSFQFKPHLPMQAVVMEKSNDHFIVRIRHTSTGPDQDAPGDENEPLNASENSEVRPGNACPSTAVASCSDTPCLRRDETDASLADKSLSELPVPSSNPLDQEVDVCSGNGEHLPGDPAKKLSDPQEDDSARASEEPPIPAENGRETGQDCSDDHVGKKRKRRHSAPKAKRAKTDVSPERRGTPKKKKRSKENVDKVRKSPKTKAKEQSSLAVSPNSLSAKNVVKKKGEVVVAWTRDDDRTILVELKRKGASEETFSSLSADLNKSPSQVIAVSFKCKRVISLGFKKKYQCTSFYACCKD</sequence>
<dbReference type="GO" id="GO:0016605">
    <property type="term" value="C:PML body"/>
    <property type="evidence" value="ECO:0007669"/>
    <property type="project" value="TreeGrafter"/>
</dbReference>
<proteinExistence type="predicted"/>
<dbReference type="GO" id="GO:0003714">
    <property type="term" value="F:transcription corepressor activity"/>
    <property type="evidence" value="ECO:0007669"/>
    <property type="project" value="TreeGrafter"/>
</dbReference>
<feature type="compositionally biased region" description="Acidic residues" evidence="2">
    <location>
        <begin position="1058"/>
        <end position="1067"/>
    </location>
</feature>
<reference evidence="3" key="1">
    <citation type="journal article" date="2021" name="Cell">
        <title>Tracing the genetic footprints of vertebrate landing in non-teleost ray-finned fishes.</title>
        <authorList>
            <person name="Bi X."/>
            <person name="Wang K."/>
            <person name="Yang L."/>
            <person name="Pan H."/>
            <person name="Jiang H."/>
            <person name="Wei Q."/>
            <person name="Fang M."/>
            <person name="Yu H."/>
            <person name="Zhu C."/>
            <person name="Cai Y."/>
            <person name="He Y."/>
            <person name="Gan X."/>
            <person name="Zeng H."/>
            <person name="Yu D."/>
            <person name="Zhu Y."/>
            <person name="Jiang H."/>
            <person name="Qiu Q."/>
            <person name="Yang H."/>
            <person name="Zhang Y.E."/>
            <person name="Wang W."/>
            <person name="Zhu M."/>
            <person name="He S."/>
            <person name="Zhang G."/>
        </authorList>
    </citation>
    <scope>NUCLEOTIDE SEQUENCE</scope>
    <source>
        <strain evidence="3">Allg_001</strain>
    </source>
</reference>
<evidence type="ECO:0000313" key="4">
    <source>
        <dbReference type="Proteomes" id="UP000736164"/>
    </source>
</evidence>
<dbReference type="GO" id="GO:0008625">
    <property type="term" value="P:extrinsic apoptotic signaling pathway via death domain receptors"/>
    <property type="evidence" value="ECO:0007669"/>
    <property type="project" value="TreeGrafter"/>
</dbReference>
<feature type="compositionally biased region" description="Basic and acidic residues" evidence="2">
    <location>
        <begin position="1740"/>
        <end position="1761"/>
    </location>
</feature>
<feature type="region of interest" description="Disordered" evidence="2">
    <location>
        <begin position="845"/>
        <end position="955"/>
    </location>
</feature>
<feature type="coiled-coil region" evidence="1">
    <location>
        <begin position="64"/>
        <end position="130"/>
    </location>
</feature>
<feature type="compositionally biased region" description="Basic and acidic residues" evidence="2">
    <location>
        <begin position="935"/>
        <end position="945"/>
    </location>
</feature>
<dbReference type="Pfam" id="PF21227">
    <property type="entry name" value="Myb_DNA-binding_7"/>
    <property type="match status" value="1"/>
</dbReference>
<feature type="region of interest" description="Disordered" evidence="2">
    <location>
        <begin position="174"/>
        <end position="194"/>
    </location>
</feature>
<organism evidence="3 4">
    <name type="scientific">Atractosteus spatula</name>
    <name type="common">Alligator gar</name>
    <name type="synonym">Lepisosteus spatula</name>
    <dbReference type="NCBI Taxonomy" id="7917"/>
    <lineage>
        <taxon>Eukaryota</taxon>
        <taxon>Metazoa</taxon>
        <taxon>Chordata</taxon>
        <taxon>Craniata</taxon>
        <taxon>Vertebrata</taxon>
        <taxon>Euteleostomi</taxon>
        <taxon>Actinopterygii</taxon>
        <taxon>Neopterygii</taxon>
        <taxon>Holostei</taxon>
        <taxon>Semionotiformes</taxon>
        <taxon>Lepisosteidae</taxon>
        <taxon>Atractosteus</taxon>
    </lineage>
</organism>
<feature type="compositionally biased region" description="Polar residues" evidence="2">
    <location>
        <begin position="1687"/>
        <end position="1697"/>
    </location>
</feature>
<dbReference type="GO" id="GO:0036337">
    <property type="term" value="P:Fas signaling pathway"/>
    <property type="evidence" value="ECO:0007669"/>
    <property type="project" value="TreeGrafter"/>
</dbReference>
<feature type="region of interest" description="Disordered" evidence="2">
    <location>
        <begin position="628"/>
        <end position="647"/>
    </location>
</feature>
<feature type="compositionally biased region" description="Low complexity" evidence="2">
    <location>
        <begin position="785"/>
        <end position="798"/>
    </location>
</feature>
<feature type="region of interest" description="Disordered" evidence="2">
    <location>
        <begin position="1283"/>
        <end position="1322"/>
    </location>
</feature>
<feature type="region of interest" description="Disordered" evidence="2">
    <location>
        <begin position="1"/>
        <end position="36"/>
    </location>
</feature>
<keyword evidence="4" id="KW-1185">Reference proteome</keyword>
<evidence type="ECO:0000313" key="3">
    <source>
        <dbReference type="EMBL" id="MBN3323138.1"/>
    </source>
</evidence>
<feature type="compositionally biased region" description="Basic and acidic residues" evidence="2">
    <location>
        <begin position="693"/>
        <end position="702"/>
    </location>
</feature>
<dbReference type="GO" id="GO:0005739">
    <property type="term" value="C:mitochondrion"/>
    <property type="evidence" value="ECO:0007669"/>
    <property type="project" value="TreeGrafter"/>
</dbReference>
<feature type="compositionally biased region" description="Basic and acidic residues" evidence="2">
    <location>
        <begin position="354"/>
        <end position="391"/>
    </location>
</feature>
<feature type="compositionally biased region" description="Polar residues" evidence="2">
    <location>
        <begin position="1127"/>
        <end position="1137"/>
    </location>
</feature>
<dbReference type="EMBL" id="JAAWVO010063289">
    <property type="protein sequence ID" value="MBN3323138.1"/>
    <property type="molecule type" value="Genomic_DNA"/>
</dbReference>
<keyword evidence="1" id="KW-0175">Coiled coil</keyword>
<dbReference type="Gene3D" id="1.10.10.60">
    <property type="entry name" value="Homeodomain-like"/>
    <property type="match status" value="1"/>
</dbReference>
<feature type="non-terminal residue" evidence="3">
    <location>
        <position position="1"/>
    </location>
</feature>
<feature type="compositionally biased region" description="Basic and acidic residues" evidence="2">
    <location>
        <begin position="869"/>
        <end position="878"/>
    </location>
</feature>
<feature type="region of interest" description="Disordered" evidence="2">
    <location>
        <begin position="1657"/>
        <end position="1698"/>
    </location>
</feature>
<gene>
    <name evidence="3" type="primary">Casp8ap2</name>
    <name evidence="3" type="ORF">GTO95_0004742</name>
</gene>
<feature type="compositionally biased region" description="Polar residues" evidence="2">
    <location>
        <begin position="706"/>
        <end position="715"/>
    </location>
</feature>
<feature type="compositionally biased region" description="Basic and acidic residues" evidence="2">
    <location>
        <begin position="252"/>
        <end position="311"/>
    </location>
</feature>
<feature type="compositionally biased region" description="Basic and acidic residues" evidence="2">
    <location>
        <begin position="318"/>
        <end position="328"/>
    </location>
</feature>
<accession>A0A8J7TGM5</accession>
<feature type="region of interest" description="Disordered" evidence="2">
    <location>
        <begin position="670"/>
        <end position="746"/>
    </location>
</feature>
<protein>
    <submittedName>
        <fullName evidence="3">C8AP2 protein</fullName>
    </submittedName>
</protein>
<feature type="compositionally biased region" description="Acidic residues" evidence="2">
    <location>
        <begin position="676"/>
        <end position="692"/>
    </location>
</feature>
<dbReference type="InterPro" id="IPR039674">
    <property type="entry name" value="FLASH"/>
</dbReference>
<feature type="non-terminal residue" evidence="3">
    <location>
        <position position="1926"/>
    </location>
</feature>
<feature type="region of interest" description="Disordered" evidence="2">
    <location>
        <begin position="777"/>
        <end position="798"/>
    </location>
</feature>
<feature type="compositionally biased region" description="Polar residues" evidence="2">
    <location>
        <begin position="22"/>
        <end position="36"/>
    </location>
</feature>
<evidence type="ECO:0000256" key="1">
    <source>
        <dbReference type="SAM" id="Coils"/>
    </source>
</evidence>
<feature type="compositionally biased region" description="Polar residues" evidence="2">
    <location>
        <begin position="338"/>
        <end position="348"/>
    </location>
</feature>
<feature type="region of interest" description="Disordered" evidence="2">
    <location>
        <begin position="1033"/>
        <end position="1142"/>
    </location>
</feature>